<proteinExistence type="predicted"/>
<sequence>MPSKASIRRQKAARAGHRHRVQVQNATDALNSPTRRVASPKQPVAGPSSRSNGSALISPLDRRAFLPSPTFVNPFSTARGTPTPSLMDLDGQSDHSGVSTVGNRMLVTPDLADPQDGDHSDGSSTVVPMDFDHHYPQRPENPYFVTAVDLDNLRNAIHFMHHATVLVAATLDTMKAQNPHCPYLRRD</sequence>
<organism evidence="2 3">
    <name type="scientific">Candolleomyces aberdarensis</name>
    <dbReference type="NCBI Taxonomy" id="2316362"/>
    <lineage>
        <taxon>Eukaryota</taxon>
        <taxon>Fungi</taxon>
        <taxon>Dikarya</taxon>
        <taxon>Basidiomycota</taxon>
        <taxon>Agaricomycotina</taxon>
        <taxon>Agaricomycetes</taxon>
        <taxon>Agaricomycetidae</taxon>
        <taxon>Agaricales</taxon>
        <taxon>Agaricineae</taxon>
        <taxon>Psathyrellaceae</taxon>
        <taxon>Candolleomyces</taxon>
    </lineage>
</organism>
<dbReference type="Proteomes" id="UP000290288">
    <property type="component" value="Unassembled WGS sequence"/>
</dbReference>
<evidence type="ECO:0000313" key="3">
    <source>
        <dbReference type="Proteomes" id="UP000290288"/>
    </source>
</evidence>
<dbReference type="AlphaFoldDB" id="A0A4Q2DHF9"/>
<evidence type="ECO:0000256" key="1">
    <source>
        <dbReference type="SAM" id="MobiDB-lite"/>
    </source>
</evidence>
<comment type="caution">
    <text evidence="2">The sequence shown here is derived from an EMBL/GenBank/DDBJ whole genome shotgun (WGS) entry which is preliminary data.</text>
</comment>
<gene>
    <name evidence="2" type="ORF">EST38_g7396</name>
</gene>
<accession>A0A4Q2DHF9</accession>
<dbReference type="OrthoDB" id="3029981at2759"/>
<feature type="region of interest" description="Disordered" evidence="1">
    <location>
        <begin position="1"/>
        <end position="55"/>
    </location>
</feature>
<protein>
    <submittedName>
        <fullName evidence="2">Uncharacterized protein</fullName>
    </submittedName>
</protein>
<name>A0A4Q2DHF9_9AGAR</name>
<reference evidence="2 3" key="1">
    <citation type="submission" date="2019-01" db="EMBL/GenBank/DDBJ databases">
        <title>Draft genome sequence of Psathyrella aberdarensis IHI B618.</title>
        <authorList>
            <person name="Buettner E."/>
            <person name="Kellner H."/>
        </authorList>
    </citation>
    <scope>NUCLEOTIDE SEQUENCE [LARGE SCALE GENOMIC DNA]</scope>
    <source>
        <strain evidence="2 3">IHI B618</strain>
    </source>
</reference>
<feature type="compositionally biased region" description="Polar residues" evidence="1">
    <location>
        <begin position="22"/>
        <end position="34"/>
    </location>
</feature>
<keyword evidence="3" id="KW-1185">Reference proteome</keyword>
<feature type="compositionally biased region" description="Basic residues" evidence="1">
    <location>
        <begin position="1"/>
        <end position="21"/>
    </location>
</feature>
<evidence type="ECO:0000313" key="2">
    <source>
        <dbReference type="EMBL" id="RXW18456.1"/>
    </source>
</evidence>
<dbReference type="EMBL" id="SDEE01000264">
    <property type="protein sequence ID" value="RXW18456.1"/>
    <property type="molecule type" value="Genomic_DNA"/>
</dbReference>